<dbReference type="EMBL" id="LXTC01000003">
    <property type="protein sequence ID" value="OBA20859.1"/>
    <property type="molecule type" value="Genomic_DNA"/>
</dbReference>
<dbReference type="GeneID" id="30027628"/>
<dbReference type="Proteomes" id="UP000092555">
    <property type="component" value="Unassembled WGS sequence"/>
</dbReference>
<evidence type="ECO:0000256" key="1">
    <source>
        <dbReference type="SAM" id="MobiDB-lite"/>
    </source>
</evidence>
<comment type="caution">
    <text evidence="2">The sequence shown here is derived from an EMBL/GenBank/DDBJ whole genome shotgun (WGS) entry which is preliminary data.</text>
</comment>
<gene>
    <name evidence="2" type="ORF">METBIDRAFT_165096</name>
</gene>
<reference evidence="2 3" key="1">
    <citation type="submission" date="2016-05" db="EMBL/GenBank/DDBJ databases">
        <title>Comparative genomics of biotechnologically important yeasts.</title>
        <authorList>
            <consortium name="DOE Joint Genome Institute"/>
            <person name="Riley R."/>
            <person name="Haridas S."/>
            <person name="Wolfe K.H."/>
            <person name="Lopes M.R."/>
            <person name="Hittinger C.T."/>
            <person name="Goker M."/>
            <person name="Salamov A."/>
            <person name="Wisecaver J."/>
            <person name="Long T.M."/>
            <person name="Aerts A.L."/>
            <person name="Barry K."/>
            <person name="Choi C."/>
            <person name="Clum A."/>
            <person name="Coughlan A.Y."/>
            <person name="Deshpande S."/>
            <person name="Douglass A.P."/>
            <person name="Hanson S.J."/>
            <person name="Klenk H.-P."/>
            <person name="LaButti K."/>
            <person name="Lapidus A."/>
            <person name="Lindquist E."/>
            <person name="Lipzen A."/>
            <person name="Meier-kolthoff J.P."/>
            <person name="Ohm R.A."/>
            <person name="Otillar R.P."/>
            <person name="Pangilinan J."/>
            <person name="Peng Y."/>
            <person name="Rokas A."/>
            <person name="Rosa C.A."/>
            <person name="Scheuner C."/>
            <person name="Sibirny A.A."/>
            <person name="Slot J.C."/>
            <person name="Stielow J.B."/>
            <person name="Sun H."/>
            <person name="Kurtzman C.P."/>
            <person name="Blackwell M."/>
            <person name="Grigoriev I.V."/>
            <person name="Jeffries T.W."/>
        </authorList>
    </citation>
    <scope>NUCLEOTIDE SEQUENCE [LARGE SCALE GENOMIC DNA]</scope>
    <source>
        <strain evidence="2 3">NRRL YB-4993</strain>
    </source>
</reference>
<evidence type="ECO:0000313" key="2">
    <source>
        <dbReference type="EMBL" id="OBA20859.1"/>
    </source>
</evidence>
<organism evidence="2 3">
    <name type="scientific">Metschnikowia bicuspidata var. bicuspidata NRRL YB-4993</name>
    <dbReference type="NCBI Taxonomy" id="869754"/>
    <lineage>
        <taxon>Eukaryota</taxon>
        <taxon>Fungi</taxon>
        <taxon>Dikarya</taxon>
        <taxon>Ascomycota</taxon>
        <taxon>Saccharomycotina</taxon>
        <taxon>Pichiomycetes</taxon>
        <taxon>Metschnikowiaceae</taxon>
        <taxon>Metschnikowia</taxon>
    </lineage>
</organism>
<feature type="compositionally biased region" description="Gly residues" evidence="1">
    <location>
        <begin position="79"/>
        <end position="90"/>
    </location>
</feature>
<evidence type="ECO:0000313" key="3">
    <source>
        <dbReference type="Proteomes" id="UP000092555"/>
    </source>
</evidence>
<keyword evidence="3" id="KW-1185">Reference proteome</keyword>
<protein>
    <submittedName>
        <fullName evidence="2">Uncharacterized protein</fullName>
    </submittedName>
</protein>
<dbReference type="RefSeq" id="XP_018711369.1">
    <property type="nucleotide sequence ID" value="XM_018854652.1"/>
</dbReference>
<accession>A0A1A0H9Q5</accession>
<dbReference type="AlphaFoldDB" id="A0A1A0H9Q5"/>
<sequence length="114" mass="12394">MLVRARPRPGRGLGRPACGQCRVPMWERDGRCDGKIGAWLKQPSNQNIMTRQSVRSHGRSRKQVQMIYRASETGTRGFETGGHVQGGLGPRLGRSSNSVSRPSYGGLGVTFPGS</sequence>
<feature type="region of interest" description="Disordered" evidence="1">
    <location>
        <begin position="74"/>
        <end position="114"/>
    </location>
</feature>
<proteinExistence type="predicted"/>
<name>A0A1A0H9Q5_9ASCO</name>